<organism evidence="9 10">
    <name type="scientific">Macrostomum lignano</name>
    <dbReference type="NCBI Taxonomy" id="282301"/>
    <lineage>
        <taxon>Eukaryota</taxon>
        <taxon>Metazoa</taxon>
        <taxon>Spiralia</taxon>
        <taxon>Lophotrochozoa</taxon>
        <taxon>Platyhelminthes</taxon>
        <taxon>Rhabditophora</taxon>
        <taxon>Macrostomorpha</taxon>
        <taxon>Macrostomida</taxon>
        <taxon>Macrostomidae</taxon>
        <taxon>Macrostomum</taxon>
    </lineage>
</organism>
<dbReference type="FunFam" id="1.20.1340.10:FF:000001">
    <property type="entry name" value="Histidine decarboxylase"/>
    <property type="match status" value="1"/>
</dbReference>
<dbReference type="AlphaFoldDB" id="A0A1I8IT56"/>
<comment type="similarity">
    <text evidence="2 7">Belongs to the group II decarboxylase family.</text>
</comment>
<dbReference type="Pfam" id="PF00282">
    <property type="entry name" value="Pyridoxal_deC"/>
    <property type="match status" value="1"/>
</dbReference>
<dbReference type="SUPFAM" id="SSF53383">
    <property type="entry name" value="PLP-dependent transferases"/>
    <property type="match status" value="1"/>
</dbReference>
<evidence type="ECO:0000256" key="2">
    <source>
        <dbReference type="ARBA" id="ARBA00009533"/>
    </source>
</evidence>
<dbReference type="PANTHER" id="PTHR11999">
    <property type="entry name" value="GROUP II PYRIDOXAL-5-PHOSPHATE DECARBOXYLASE"/>
    <property type="match status" value="1"/>
</dbReference>
<keyword evidence="4 6" id="KW-0663">Pyridoxal phosphate</keyword>
<dbReference type="PANTHER" id="PTHR11999:SF70">
    <property type="entry name" value="MIP05841P"/>
    <property type="match status" value="1"/>
</dbReference>
<evidence type="ECO:0000256" key="1">
    <source>
        <dbReference type="ARBA" id="ARBA00001933"/>
    </source>
</evidence>
<dbReference type="GO" id="GO:0016831">
    <property type="term" value="F:carboxy-lyase activity"/>
    <property type="evidence" value="ECO:0007669"/>
    <property type="project" value="UniProtKB-KW"/>
</dbReference>
<dbReference type="Gene3D" id="3.40.640.10">
    <property type="entry name" value="Type I PLP-dependent aspartate aminotransferase-like (Major domain)"/>
    <property type="match status" value="1"/>
</dbReference>
<dbReference type="FunFam" id="3.40.640.10:FF:000025">
    <property type="entry name" value="Histidine decarboxylase"/>
    <property type="match status" value="1"/>
</dbReference>
<evidence type="ECO:0000256" key="4">
    <source>
        <dbReference type="ARBA" id="ARBA00022898"/>
    </source>
</evidence>
<dbReference type="WBParaSite" id="maker-uti_cns_0016247-snap-gene-0.2-mRNA-1">
    <property type="protein sequence ID" value="maker-uti_cns_0016247-snap-gene-0.2-mRNA-1"/>
    <property type="gene ID" value="maker-uti_cns_0016247-snap-gene-0.2"/>
</dbReference>
<feature type="modified residue" description="N6-(pyridoxal phosphate)lysine" evidence="6">
    <location>
        <position position="324"/>
    </location>
</feature>
<keyword evidence="5 7" id="KW-0456">Lyase</keyword>
<dbReference type="Gene3D" id="3.90.1150.10">
    <property type="entry name" value="Aspartate Aminotransferase, domain 1"/>
    <property type="match status" value="1"/>
</dbReference>
<evidence type="ECO:0000256" key="8">
    <source>
        <dbReference type="SAM" id="MobiDB-lite"/>
    </source>
</evidence>
<dbReference type="PRINTS" id="PR00800">
    <property type="entry name" value="YHDCRBOXLASE"/>
</dbReference>
<dbReference type="CDD" id="cd06450">
    <property type="entry name" value="DOPA_deC_like"/>
    <property type="match status" value="1"/>
</dbReference>
<comment type="cofactor">
    <cofactor evidence="1 6 7">
        <name>pyridoxal 5'-phosphate</name>
        <dbReference type="ChEBI" id="CHEBI:597326"/>
    </cofactor>
</comment>
<dbReference type="InterPro" id="IPR002129">
    <property type="entry name" value="PyrdxlP-dep_de-COase"/>
</dbReference>
<name>A0A1I8IT56_9PLAT</name>
<dbReference type="InterPro" id="IPR015421">
    <property type="entry name" value="PyrdxlP-dep_Trfase_major"/>
</dbReference>
<evidence type="ECO:0000313" key="10">
    <source>
        <dbReference type="WBParaSite" id="maker-uti_cns_0016247-snap-gene-0.2-mRNA-1"/>
    </source>
</evidence>
<keyword evidence="9" id="KW-1185">Reference proteome</keyword>
<accession>A0A1I8IT56</accession>
<dbReference type="GO" id="GO:0006520">
    <property type="term" value="P:amino acid metabolic process"/>
    <property type="evidence" value="ECO:0007669"/>
    <property type="project" value="InterPro"/>
</dbReference>
<dbReference type="PROSITE" id="PS00392">
    <property type="entry name" value="DDC_GAD_HDC_YDC"/>
    <property type="match status" value="1"/>
</dbReference>
<protein>
    <submittedName>
        <fullName evidence="10">Aromatic-L-amino-acid decarboxylase</fullName>
    </submittedName>
</protein>
<dbReference type="Proteomes" id="UP000095280">
    <property type="component" value="Unplaced"/>
</dbReference>
<dbReference type="InterPro" id="IPR010977">
    <property type="entry name" value="Aromatic_deC"/>
</dbReference>
<feature type="region of interest" description="Disordered" evidence="8">
    <location>
        <begin position="517"/>
        <end position="542"/>
    </location>
</feature>
<keyword evidence="3" id="KW-0210">Decarboxylase</keyword>
<dbReference type="InterPro" id="IPR015424">
    <property type="entry name" value="PyrdxlP-dep_Trfase"/>
</dbReference>
<evidence type="ECO:0000256" key="7">
    <source>
        <dbReference type="RuleBase" id="RU000382"/>
    </source>
</evidence>
<dbReference type="GO" id="GO:0005737">
    <property type="term" value="C:cytoplasm"/>
    <property type="evidence" value="ECO:0007669"/>
    <property type="project" value="TreeGrafter"/>
</dbReference>
<dbReference type="GO" id="GO:0019752">
    <property type="term" value="P:carboxylic acid metabolic process"/>
    <property type="evidence" value="ECO:0007669"/>
    <property type="project" value="InterPro"/>
</dbReference>
<evidence type="ECO:0000256" key="5">
    <source>
        <dbReference type="ARBA" id="ARBA00023239"/>
    </source>
</evidence>
<evidence type="ECO:0000256" key="6">
    <source>
        <dbReference type="PIRSR" id="PIRSR602129-50"/>
    </source>
</evidence>
<evidence type="ECO:0000313" key="9">
    <source>
        <dbReference type="Proteomes" id="UP000095280"/>
    </source>
</evidence>
<dbReference type="InterPro" id="IPR021115">
    <property type="entry name" value="Pyridoxal-P_BS"/>
</dbReference>
<dbReference type="GO" id="GO:0030170">
    <property type="term" value="F:pyridoxal phosphate binding"/>
    <property type="evidence" value="ECO:0007669"/>
    <property type="project" value="InterPro"/>
</dbReference>
<proteinExistence type="inferred from homology"/>
<reference evidence="10" key="1">
    <citation type="submission" date="2016-11" db="UniProtKB">
        <authorList>
            <consortium name="WormBaseParasite"/>
        </authorList>
    </citation>
    <scope>IDENTIFICATION</scope>
</reference>
<dbReference type="Gene3D" id="1.20.1340.10">
    <property type="entry name" value="dopa decarboxylase, N-terminal domain"/>
    <property type="match status" value="1"/>
</dbReference>
<evidence type="ECO:0000256" key="3">
    <source>
        <dbReference type="ARBA" id="ARBA00022793"/>
    </source>
</evidence>
<sequence>TLSGNSAKTPNRPTAAMDVEEFRKHGKDMVDYICDYMKSLQERQVIPDVQPGYLRLSLPAIPPEQPEAWESIMKDVEDHVMRGVTHWQHPRFHAYFPAGNAYPSIMGGMLGDALGIVGFSWAASPACAELEMLVLDWLAKMTHMPHHFQHESGLGGGVMQGSASDSILVTMLAARRDKLNQIKREHANDFEEGKFLSRLVAYCSKLAHSCVEKAGMISCIQVHQLDYHPDYLGLQGRTLQLAIEEDRRNGLIPFFVCAVLGTTACASCDDLESITQVCQREGLWCHVDAAYAGSAFICEELTYFLRGVEVSRRNVDSYNFNPNKWMLINFDCSVLWVRDKEKLTSSMIVDPVYLQHKHSSNVVDFRHWGIPLSRRFRSLKVWFVIRSYGVEGLRRYIRNHCMLAKLFESQVKRDNRFELVGQVHFGLVCFRWKDSNALTQYLIRQINDSGKLHMIPATVKGQYIIRFALCSEHAKEEDVFYAWNVIKTHADEISTTIKTLNMWTKQAFRNSITKEVDIEQEEDVGDAGEGGDGGEESGSAGG</sequence>
<dbReference type="InterPro" id="IPR015422">
    <property type="entry name" value="PyrdxlP-dep_Trfase_small"/>
</dbReference>